<accession>A0ABD3SNF8</accession>
<evidence type="ECO:0000313" key="3">
    <source>
        <dbReference type="Proteomes" id="UP001634393"/>
    </source>
</evidence>
<keyword evidence="3" id="KW-1185">Reference proteome</keyword>
<reference evidence="2 3" key="1">
    <citation type="submission" date="2024-12" db="EMBL/GenBank/DDBJ databases">
        <title>The unique morphological basis and parallel evolutionary history of personate flowers in Penstemon.</title>
        <authorList>
            <person name="Depatie T.H."/>
            <person name="Wessinger C.A."/>
        </authorList>
    </citation>
    <scope>NUCLEOTIDE SEQUENCE [LARGE SCALE GENOMIC DNA]</scope>
    <source>
        <strain evidence="2">WTNN_2</strain>
        <tissue evidence="2">Leaf</tissue>
    </source>
</reference>
<gene>
    <name evidence="2" type="ORF">ACJIZ3_021807</name>
</gene>
<feature type="compositionally biased region" description="Low complexity" evidence="1">
    <location>
        <begin position="54"/>
        <end position="68"/>
    </location>
</feature>
<evidence type="ECO:0000313" key="2">
    <source>
        <dbReference type="EMBL" id="KAL3825778.1"/>
    </source>
</evidence>
<protein>
    <submittedName>
        <fullName evidence="2">Uncharacterized protein</fullName>
    </submittedName>
</protein>
<proteinExistence type="predicted"/>
<dbReference type="AlphaFoldDB" id="A0ABD3SNF8"/>
<evidence type="ECO:0000256" key="1">
    <source>
        <dbReference type="SAM" id="MobiDB-lite"/>
    </source>
</evidence>
<sequence length="68" mass="7854">MDKMYKHQVEQKLQELKSLTDEVVKKTQDLEQANNRVDKHFESESEKNKKDDSGSGSSRSSKNIGKKK</sequence>
<feature type="region of interest" description="Disordered" evidence="1">
    <location>
        <begin position="27"/>
        <end position="68"/>
    </location>
</feature>
<feature type="compositionally biased region" description="Basic and acidic residues" evidence="1">
    <location>
        <begin position="36"/>
        <end position="53"/>
    </location>
</feature>
<dbReference type="EMBL" id="JBJXBP010000006">
    <property type="protein sequence ID" value="KAL3825778.1"/>
    <property type="molecule type" value="Genomic_DNA"/>
</dbReference>
<dbReference type="Proteomes" id="UP001634393">
    <property type="component" value="Unassembled WGS sequence"/>
</dbReference>
<name>A0ABD3SNF8_9LAMI</name>
<comment type="caution">
    <text evidence="2">The sequence shown here is derived from an EMBL/GenBank/DDBJ whole genome shotgun (WGS) entry which is preliminary data.</text>
</comment>
<organism evidence="2 3">
    <name type="scientific">Penstemon smallii</name>
    <dbReference type="NCBI Taxonomy" id="265156"/>
    <lineage>
        <taxon>Eukaryota</taxon>
        <taxon>Viridiplantae</taxon>
        <taxon>Streptophyta</taxon>
        <taxon>Embryophyta</taxon>
        <taxon>Tracheophyta</taxon>
        <taxon>Spermatophyta</taxon>
        <taxon>Magnoliopsida</taxon>
        <taxon>eudicotyledons</taxon>
        <taxon>Gunneridae</taxon>
        <taxon>Pentapetalae</taxon>
        <taxon>asterids</taxon>
        <taxon>lamiids</taxon>
        <taxon>Lamiales</taxon>
        <taxon>Plantaginaceae</taxon>
        <taxon>Cheloneae</taxon>
        <taxon>Penstemon</taxon>
    </lineage>
</organism>